<evidence type="ECO:0000313" key="2">
    <source>
        <dbReference type="Proteomes" id="UP000254937"/>
    </source>
</evidence>
<gene>
    <name evidence="1" type="ORF">M752DRAFT_118729</name>
</gene>
<proteinExistence type="predicted"/>
<dbReference type="Proteomes" id="UP000254937">
    <property type="component" value="Unassembled WGS sequence"/>
</dbReference>
<dbReference type="AlphaFoldDB" id="A0A370PT75"/>
<sequence>MYQPEKYRCFEGLAHKATQRHWPLGRMCYHEVDSRRPLRRSPDPLTPHSRTLTQLATPKYFPSPPCHLVLRKCASRLERNIQLRLPSDWFRAERVCSKCMWVMIFGYYDSLARTHGQARLWHSMWTAPRLLDQRPAFQLQSEKMIRLDREMLSSSCWQHRCLKPTLLR</sequence>
<evidence type="ECO:0000313" key="1">
    <source>
        <dbReference type="EMBL" id="RDK45392.1"/>
    </source>
</evidence>
<protein>
    <submittedName>
        <fullName evidence="1">Uncharacterized protein</fullName>
    </submittedName>
</protein>
<dbReference type="EMBL" id="KZ851847">
    <property type="protein sequence ID" value="RDK45392.1"/>
    <property type="molecule type" value="Genomic_DNA"/>
</dbReference>
<reference evidence="1 2" key="1">
    <citation type="submission" date="2018-07" db="EMBL/GenBank/DDBJ databases">
        <title>Section-level genome sequencing of Aspergillus section Nigri to investigate inter- and intra-species variation.</title>
        <authorList>
            <consortium name="DOE Joint Genome Institute"/>
            <person name="Vesth T.C."/>
            <person name="Nybo J.L."/>
            <person name="Theobald S."/>
            <person name="Frisvad J.C."/>
            <person name="Larsen T.O."/>
            <person name="Nielsen K.F."/>
            <person name="Hoof J.B."/>
            <person name="Brandl J."/>
            <person name="Salamov A."/>
            <person name="Riley R."/>
            <person name="Gladden J.M."/>
            <person name="Phatale P."/>
            <person name="Nielsen M.T."/>
            <person name="Lyhne E.K."/>
            <person name="Kogle M.E."/>
            <person name="Strasser K."/>
            <person name="McDonnell E."/>
            <person name="Barry K."/>
            <person name="Clum A."/>
            <person name="Chen C."/>
            <person name="Nolan M."/>
            <person name="Sandor L."/>
            <person name="Kuo A."/>
            <person name="Lipzen A."/>
            <person name="Hainaut M."/>
            <person name="Drula E."/>
            <person name="Tsang A."/>
            <person name="Magnuson J.K."/>
            <person name="Henrissat B."/>
            <person name="Wiebenga A."/>
            <person name="Simmons B.A."/>
            <person name="Makela M.R."/>
            <person name="De vries R.P."/>
            <person name="Grigoriev I.V."/>
            <person name="Mortensen U.H."/>
            <person name="Baker S.E."/>
            <person name="Andersen M.R."/>
        </authorList>
    </citation>
    <scope>NUCLEOTIDE SEQUENCE [LARGE SCALE GENOMIC DNA]</scope>
    <source>
        <strain evidence="1 2">ATCC 13157</strain>
    </source>
</reference>
<accession>A0A370PT75</accession>
<keyword evidence="2" id="KW-1185">Reference proteome</keyword>
<name>A0A370PT75_ASPPH</name>
<organism evidence="1 2">
    <name type="scientific">Aspergillus phoenicis ATCC 13157</name>
    <dbReference type="NCBI Taxonomy" id="1353007"/>
    <lineage>
        <taxon>Eukaryota</taxon>
        <taxon>Fungi</taxon>
        <taxon>Dikarya</taxon>
        <taxon>Ascomycota</taxon>
        <taxon>Pezizomycotina</taxon>
        <taxon>Eurotiomycetes</taxon>
        <taxon>Eurotiomycetidae</taxon>
        <taxon>Eurotiales</taxon>
        <taxon>Aspergillaceae</taxon>
        <taxon>Aspergillus</taxon>
    </lineage>
</organism>